<sequence length="152" mass="17100">MGTGCQRAVYTQVYRSGLAVHSTSSVRNSRLLPPQGGHGLLRKNDVVVDARLNRVTNRTFCLTKLRGSCLRPLLTRVEGGPQFEFSQIGPSFLWTRTARLLSNLEWYADEAMGNHGTHDLQAEFTTKRHQPLRPNRVPTPACTPPGYPTKWR</sequence>
<feature type="compositionally biased region" description="Pro residues" evidence="1">
    <location>
        <begin position="141"/>
        <end position="152"/>
    </location>
</feature>
<comment type="caution">
    <text evidence="2">The sequence shown here is derived from an EMBL/GenBank/DDBJ whole genome shotgun (WGS) entry which is preliminary data.</text>
</comment>
<evidence type="ECO:0000256" key="1">
    <source>
        <dbReference type="SAM" id="MobiDB-lite"/>
    </source>
</evidence>
<name>A0A2T7NHF5_POMCA</name>
<reference evidence="2 3" key="1">
    <citation type="submission" date="2018-04" db="EMBL/GenBank/DDBJ databases">
        <title>The genome of golden apple snail Pomacea canaliculata provides insight into stress tolerance and invasive adaptation.</title>
        <authorList>
            <person name="Liu C."/>
            <person name="Liu B."/>
            <person name="Ren Y."/>
            <person name="Zhang Y."/>
            <person name="Wang H."/>
            <person name="Li S."/>
            <person name="Jiang F."/>
            <person name="Yin L."/>
            <person name="Zhang G."/>
            <person name="Qian W."/>
            <person name="Fan W."/>
        </authorList>
    </citation>
    <scope>NUCLEOTIDE SEQUENCE [LARGE SCALE GENOMIC DNA]</scope>
    <source>
        <strain evidence="2">SZHN2017</strain>
        <tissue evidence="2">Muscle</tissue>
    </source>
</reference>
<organism evidence="2 3">
    <name type="scientific">Pomacea canaliculata</name>
    <name type="common">Golden apple snail</name>
    <dbReference type="NCBI Taxonomy" id="400727"/>
    <lineage>
        <taxon>Eukaryota</taxon>
        <taxon>Metazoa</taxon>
        <taxon>Spiralia</taxon>
        <taxon>Lophotrochozoa</taxon>
        <taxon>Mollusca</taxon>
        <taxon>Gastropoda</taxon>
        <taxon>Caenogastropoda</taxon>
        <taxon>Architaenioglossa</taxon>
        <taxon>Ampullarioidea</taxon>
        <taxon>Ampullariidae</taxon>
        <taxon>Pomacea</taxon>
    </lineage>
</organism>
<evidence type="ECO:0000313" key="3">
    <source>
        <dbReference type="Proteomes" id="UP000245119"/>
    </source>
</evidence>
<dbReference type="EMBL" id="PZQS01000012">
    <property type="protein sequence ID" value="PVD20604.1"/>
    <property type="molecule type" value="Genomic_DNA"/>
</dbReference>
<proteinExistence type="predicted"/>
<feature type="region of interest" description="Disordered" evidence="1">
    <location>
        <begin position="128"/>
        <end position="152"/>
    </location>
</feature>
<accession>A0A2T7NHF5</accession>
<evidence type="ECO:0000313" key="2">
    <source>
        <dbReference type="EMBL" id="PVD20604.1"/>
    </source>
</evidence>
<gene>
    <name evidence="2" type="ORF">C0Q70_18760</name>
</gene>
<dbReference type="AlphaFoldDB" id="A0A2T7NHF5"/>
<protein>
    <submittedName>
        <fullName evidence="2">Uncharacterized protein</fullName>
    </submittedName>
</protein>
<keyword evidence="3" id="KW-1185">Reference proteome</keyword>
<dbReference type="Proteomes" id="UP000245119">
    <property type="component" value="Linkage Group LG12"/>
</dbReference>